<protein>
    <submittedName>
        <fullName evidence="2">3483_t:CDS:1</fullName>
    </submittedName>
</protein>
<dbReference type="SUPFAM" id="SSF81383">
    <property type="entry name" value="F-box domain"/>
    <property type="match status" value="1"/>
</dbReference>
<evidence type="ECO:0000313" key="3">
    <source>
        <dbReference type="Proteomes" id="UP000789831"/>
    </source>
</evidence>
<dbReference type="Pfam" id="PF12937">
    <property type="entry name" value="F-box-like"/>
    <property type="match status" value="1"/>
</dbReference>
<name>A0A9N8VGR7_9GLOM</name>
<dbReference type="Gene3D" id="1.20.1280.50">
    <property type="match status" value="1"/>
</dbReference>
<comment type="caution">
    <text evidence="2">The sequence shown here is derived from an EMBL/GenBank/DDBJ whole genome shotgun (WGS) entry which is preliminary data.</text>
</comment>
<dbReference type="EMBL" id="CAJVPL010000116">
    <property type="protein sequence ID" value="CAG8449306.1"/>
    <property type="molecule type" value="Genomic_DNA"/>
</dbReference>
<sequence length="297" mass="33814">MTSFPTTTLNSFPNEILLLIFQDLDLISLLSVCNVSKRFHQMATVALEMRFAEPNLRLNLGFDQEHKWRFNVDFKFSHVNTQTGNLVFKPAKQQTSLRLFHSPLLRNPTINKISLSCRQVSSSNTLKSKSKSSSTSLQSNILPSIPTNFLQRSCKFSVKSCGQQERQRKVYRIGHGLTHLQVSYSFTYTVETAPPSIQKLRGGERWVNPIAFECPTSFFYPHEPTAHKIIMSLLGYRKTTTNITTTAVTSCASGTKQKPEKNGERSIFTFRLKNKKKSLRVGKESTNNSGYSWWAFL</sequence>
<dbReference type="PROSITE" id="PS50181">
    <property type="entry name" value="FBOX"/>
    <property type="match status" value="1"/>
</dbReference>
<feature type="domain" description="F-box" evidence="1">
    <location>
        <begin position="6"/>
        <end position="54"/>
    </location>
</feature>
<evidence type="ECO:0000313" key="2">
    <source>
        <dbReference type="EMBL" id="CAG8449306.1"/>
    </source>
</evidence>
<keyword evidence="3" id="KW-1185">Reference proteome</keyword>
<proteinExistence type="predicted"/>
<dbReference type="Proteomes" id="UP000789831">
    <property type="component" value="Unassembled WGS sequence"/>
</dbReference>
<dbReference type="InterPro" id="IPR001810">
    <property type="entry name" value="F-box_dom"/>
</dbReference>
<dbReference type="CDD" id="cd09917">
    <property type="entry name" value="F-box_SF"/>
    <property type="match status" value="1"/>
</dbReference>
<accession>A0A9N8VGR7</accession>
<dbReference type="OrthoDB" id="2399195at2759"/>
<dbReference type="AlphaFoldDB" id="A0A9N8VGR7"/>
<gene>
    <name evidence="2" type="ORF">AGERDE_LOCUS1625</name>
</gene>
<organism evidence="2 3">
    <name type="scientific">Ambispora gerdemannii</name>
    <dbReference type="NCBI Taxonomy" id="144530"/>
    <lineage>
        <taxon>Eukaryota</taxon>
        <taxon>Fungi</taxon>
        <taxon>Fungi incertae sedis</taxon>
        <taxon>Mucoromycota</taxon>
        <taxon>Glomeromycotina</taxon>
        <taxon>Glomeromycetes</taxon>
        <taxon>Archaeosporales</taxon>
        <taxon>Ambisporaceae</taxon>
        <taxon>Ambispora</taxon>
    </lineage>
</organism>
<dbReference type="InterPro" id="IPR036047">
    <property type="entry name" value="F-box-like_dom_sf"/>
</dbReference>
<evidence type="ECO:0000259" key="1">
    <source>
        <dbReference type="PROSITE" id="PS50181"/>
    </source>
</evidence>
<reference evidence="2" key="1">
    <citation type="submission" date="2021-06" db="EMBL/GenBank/DDBJ databases">
        <authorList>
            <person name="Kallberg Y."/>
            <person name="Tangrot J."/>
            <person name="Rosling A."/>
        </authorList>
    </citation>
    <scope>NUCLEOTIDE SEQUENCE</scope>
    <source>
        <strain evidence="2">MT106</strain>
    </source>
</reference>